<dbReference type="GO" id="GO:0006506">
    <property type="term" value="P:GPI anchor biosynthetic process"/>
    <property type="evidence" value="ECO:0007669"/>
    <property type="project" value="TreeGrafter"/>
</dbReference>
<reference evidence="2 3" key="1">
    <citation type="submission" date="2018-06" db="EMBL/GenBank/DDBJ databases">
        <authorList>
            <consortium name="Pathogen Informatics"/>
            <person name="Doyle S."/>
        </authorList>
    </citation>
    <scope>NUCLEOTIDE SEQUENCE [LARGE SCALE GENOMIC DNA]</scope>
    <source>
        <strain evidence="2 3">NCTC12224</strain>
    </source>
</reference>
<proteinExistence type="predicted"/>
<dbReference type="EMBL" id="UHFN01000007">
    <property type="protein sequence ID" value="SUN63687.1"/>
    <property type="molecule type" value="Genomic_DNA"/>
</dbReference>
<dbReference type="GO" id="GO:0016787">
    <property type="term" value="F:hydrolase activity"/>
    <property type="evidence" value="ECO:0007669"/>
    <property type="project" value="UniProtKB-KW"/>
</dbReference>
<organism evidence="2 3">
    <name type="scientific">Streptococcus hyointestinalis</name>
    <dbReference type="NCBI Taxonomy" id="1337"/>
    <lineage>
        <taxon>Bacteria</taxon>
        <taxon>Bacillati</taxon>
        <taxon>Bacillota</taxon>
        <taxon>Bacilli</taxon>
        <taxon>Lactobacillales</taxon>
        <taxon>Streptococcaceae</taxon>
        <taxon>Streptococcus</taxon>
    </lineage>
</organism>
<evidence type="ECO:0000259" key="1">
    <source>
        <dbReference type="Pfam" id="PF03372"/>
    </source>
</evidence>
<dbReference type="InterPro" id="IPR036691">
    <property type="entry name" value="Endo/exonu/phosph_ase_sf"/>
</dbReference>
<dbReference type="OrthoDB" id="9812537at2"/>
<evidence type="ECO:0000313" key="2">
    <source>
        <dbReference type="EMBL" id="SUN63687.1"/>
    </source>
</evidence>
<protein>
    <submittedName>
        <fullName evidence="2">Metal-dependent hydrolase</fullName>
    </submittedName>
</protein>
<dbReference type="GeneID" id="78357809"/>
<dbReference type="PANTHER" id="PTHR14859">
    <property type="entry name" value="CALCOFLUOR WHITE HYPERSENSITIVE PROTEIN PRECURSOR"/>
    <property type="match status" value="1"/>
</dbReference>
<gene>
    <name evidence="2" type="ORF">NCTC12224_02575</name>
</gene>
<name>A0A380KHE0_9STRE</name>
<keyword evidence="3" id="KW-1185">Reference proteome</keyword>
<dbReference type="RefSeq" id="WP_115271290.1">
    <property type="nucleotide sequence ID" value="NZ_JBNPNB010000130.1"/>
</dbReference>
<dbReference type="InterPro" id="IPR005135">
    <property type="entry name" value="Endo/exonuclease/phosphatase"/>
</dbReference>
<accession>A0A380KHE0</accession>
<dbReference type="Proteomes" id="UP000254924">
    <property type="component" value="Unassembled WGS sequence"/>
</dbReference>
<sequence>MKCLTLNAHSFRENLPLKRLFDLAEHILEVDYDIICLQEINQRLETAVASDLENFTALSDFPKVHEDNYALYLVNYLKKHGRTYYWSWVYNHISYDEYNEGVAILSKTPFEAQDLLVSNRDDEYDYNTRRVLIATTTIENKTITFVNVHLSQEGTGFEEEWHRLEKALAQKPKPYILLGNFNAATHSEGYQLVINSPLHLQDCHAIAADSRGDFTVLETLSDGNERELMMDHVFVSRDVTVNTSYVSFDGGHSPIVSDHYGLAVDISLED</sequence>
<dbReference type="GO" id="GO:0016020">
    <property type="term" value="C:membrane"/>
    <property type="evidence" value="ECO:0007669"/>
    <property type="project" value="GOC"/>
</dbReference>
<dbReference type="Pfam" id="PF03372">
    <property type="entry name" value="Exo_endo_phos"/>
    <property type="match status" value="1"/>
</dbReference>
<dbReference type="Gene3D" id="3.60.10.10">
    <property type="entry name" value="Endonuclease/exonuclease/phosphatase"/>
    <property type="match status" value="1"/>
</dbReference>
<keyword evidence="2" id="KW-0378">Hydrolase</keyword>
<dbReference type="SUPFAM" id="SSF56219">
    <property type="entry name" value="DNase I-like"/>
    <property type="match status" value="1"/>
</dbReference>
<dbReference type="AlphaFoldDB" id="A0A380KHE0"/>
<evidence type="ECO:0000313" key="3">
    <source>
        <dbReference type="Proteomes" id="UP000254924"/>
    </source>
</evidence>
<feature type="domain" description="Endonuclease/exonuclease/phosphatase" evidence="1">
    <location>
        <begin position="4"/>
        <end position="259"/>
    </location>
</feature>
<dbReference type="InterPro" id="IPR051916">
    <property type="entry name" value="GPI-anchor_lipid_remodeler"/>
</dbReference>
<dbReference type="PANTHER" id="PTHR14859:SF15">
    <property type="entry name" value="ENDONUCLEASE_EXONUCLEASE_PHOSPHATASE DOMAIN-CONTAINING PROTEIN"/>
    <property type="match status" value="1"/>
</dbReference>
<dbReference type="CDD" id="cd09079">
    <property type="entry name" value="RgfB-like"/>
    <property type="match status" value="1"/>
</dbReference>